<name>A0A5B0HEG8_9BURK</name>
<comment type="caution">
    <text evidence="1">The sequence shown here is derived from an EMBL/GenBank/DDBJ whole genome shotgun (WGS) entry which is preliminary data.</text>
</comment>
<dbReference type="AlphaFoldDB" id="A0A5B0HEG8"/>
<dbReference type="Proteomes" id="UP000325273">
    <property type="component" value="Unassembled WGS sequence"/>
</dbReference>
<evidence type="ECO:0000313" key="2">
    <source>
        <dbReference type="Proteomes" id="UP000325273"/>
    </source>
</evidence>
<gene>
    <name evidence="1" type="ORF">FVF58_07160</name>
</gene>
<proteinExistence type="predicted"/>
<sequence>MANSNQLDGIFNEAAGKVQDAVGDLTGELTIPTPKPPVGPRLLPAAASKCTMAVRQLIQIRGCPAC</sequence>
<accession>A0A5B0HEG8</accession>
<dbReference type="EMBL" id="VTUZ01000004">
    <property type="protein sequence ID" value="KAA1013527.1"/>
    <property type="molecule type" value="Genomic_DNA"/>
</dbReference>
<reference evidence="1 2" key="1">
    <citation type="submission" date="2019-08" db="EMBL/GenBank/DDBJ databases">
        <title>Paraburkholderia sp. DCY113.</title>
        <authorList>
            <person name="Kang J."/>
        </authorList>
    </citation>
    <scope>NUCLEOTIDE SEQUENCE [LARGE SCALE GENOMIC DNA]</scope>
    <source>
        <strain evidence="1 2">DCY113</strain>
    </source>
</reference>
<dbReference type="RefSeq" id="WP_149669210.1">
    <property type="nucleotide sequence ID" value="NZ_VTUZ01000004.1"/>
</dbReference>
<organism evidence="1 2">
    <name type="scientific">Paraburkholderia panacisoli</name>
    <dbReference type="NCBI Taxonomy" id="2603818"/>
    <lineage>
        <taxon>Bacteria</taxon>
        <taxon>Pseudomonadati</taxon>
        <taxon>Pseudomonadota</taxon>
        <taxon>Betaproteobacteria</taxon>
        <taxon>Burkholderiales</taxon>
        <taxon>Burkholderiaceae</taxon>
        <taxon>Paraburkholderia</taxon>
    </lineage>
</organism>
<evidence type="ECO:0000313" key="1">
    <source>
        <dbReference type="EMBL" id="KAA1013527.1"/>
    </source>
</evidence>
<protein>
    <submittedName>
        <fullName evidence="1">CsbD family protein</fullName>
    </submittedName>
</protein>
<keyword evidence="2" id="KW-1185">Reference proteome</keyword>